<dbReference type="PROSITE" id="PS50053">
    <property type="entry name" value="UBIQUITIN_2"/>
    <property type="match status" value="1"/>
</dbReference>
<dbReference type="EMBL" id="CATOUU010000226">
    <property type="protein sequence ID" value="CAI9921586.1"/>
    <property type="molecule type" value="Genomic_DNA"/>
</dbReference>
<keyword evidence="8" id="KW-1185">Reference proteome</keyword>
<evidence type="ECO:0000313" key="5">
    <source>
        <dbReference type="EMBL" id="CAL5991500.1"/>
    </source>
</evidence>
<dbReference type="CDD" id="cd01763">
    <property type="entry name" value="Ubl_SUMO_like"/>
    <property type="match status" value="1"/>
</dbReference>
<feature type="domain" description="Ubiquitin-like" evidence="1">
    <location>
        <begin position="22"/>
        <end position="99"/>
    </location>
</feature>
<evidence type="ECO:0000313" key="3">
    <source>
        <dbReference type="EMBL" id="CAI9945677.1"/>
    </source>
</evidence>
<reference evidence="4" key="1">
    <citation type="submission" date="2023-06" db="EMBL/GenBank/DDBJ databases">
        <authorList>
            <person name="Kurt Z."/>
        </authorList>
    </citation>
    <scope>NUCLEOTIDE SEQUENCE</scope>
</reference>
<reference evidence="5 8" key="2">
    <citation type="submission" date="2024-07" db="EMBL/GenBank/DDBJ databases">
        <authorList>
            <person name="Akdeniz Z."/>
        </authorList>
    </citation>
    <scope>NUCLEOTIDE SEQUENCE [LARGE SCALE GENOMIC DNA]</scope>
</reference>
<evidence type="ECO:0000313" key="6">
    <source>
        <dbReference type="EMBL" id="CAL6012603.1"/>
    </source>
</evidence>
<name>A0AA86QSG3_9EUKA</name>
<dbReference type="AlphaFoldDB" id="A0AA86QSG3"/>
<evidence type="ECO:0000313" key="4">
    <source>
        <dbReference type="EMBL" id="CAI9965191.1"/>
    </source>
</evidence>
<dbReference type="Gene3D" id="3.10.20.90">
    <property type="entry name" value="Phosphatidylinositol 3-kinase Catalytic Subunit, Chain A, domain 1"/>
    <property type="match status" value="1"/>
</dbReference>
<evidence type="ECO:0000313" key="7">
    <source>
        <dbReference type="EMBL" id="CAL6058105.1"/>
    </source>
</evidence>
<dbReference type="SMART" id="SM00213">
    <property type="entry name" value="UBQ"/>
    <property type="match status" value="1"/>
</dbReference>
<dbReference type="InterPro" id="IPR000626">
    <property type="entry name" value="Ubiquitin-like_dom"/>
</dbReference>
<dbReference type="EMBL" id="CAXDID020000218">
    <property type="protein sequence ID" value="CAL6058105.1"/>
    <property type="molecule type" value="Genomic_DNA"/>
</dbReference>
<dbReference type="InterPro" id="IPR029071">
    <property type="entry name" value="Ubiquitin-like_domsf"/>
</dbReference>
<dbReference type="PANTHER" id="PTHR10562">
    <property type="entry name" value="SMALL UBIQUITIN-RELATED MODIFIER"/>
    <property type="match status" value="1"/>
</dbReference>
<dbReference type="Proteomes" id="UP001642409">
    <property type="component" value="Unassembled WGS sequence"/>
</dbReference>
<comment type="caution">
    <text evidence="4">The sequence shown here is derived from an EMBL/GenBank/DDBJ whole genome shotgun (WGS) entry which is preliminary data.</text>
</comment>
<dbReference type="Pfam" id="PF11976">
    <property type="entry name" value="Rad60-SLD"/>
    <property type="match status" value="1"/>
</dbReference>
<dbReference type="EMBL" id="CATOUU010000747">
    <property type="protein sequence ID" value="CAI9945677.1"/>
    <property type="molecule type" value="Genomic_DNA"/>
</dbReference>
<dbReference type="EMBL" id="CAXDID020000066">
    <property type="protein sequence ID" value="CAL6012603.1"/>
    <property type="molecule type" value="Genomic_DNA"/>
</dbReference>
<protein>
    <submittedName>
        <fullName evidence="4">Sentrin</fullName>
    </submittedName>
</protein>
<accession>A0AA86QSG3</accession>
<dbReference type="InterPro" id="IPR022617">
    <property type="entry name" value="Rad60/SUMO-like_dom"/>
</dbReference>
<sequence length="100" mass="11466">MSNENSTNNDEKKDVKMVDTEEKITIKVSDDHDNGMQFRVKPTTQLKKIFDHFAAKQSVSRTDLRFYHNGVKLQDTDTPKDVNLQEGDTIEVLRQQIGGL</sequence>
<dbReference type="EMBL" id="CAXDID020000027">
    <property type="protein sequence ID" value="CAL5991500.1"/>
    <property type="molecule type" value="Genomic_DNA"/>
</dbReference>
<proteinExistence type="predicted"/>
<evidence type="ECO:0000313" key="2">
    <source>
        <dbReference type="EMBL" id="CAI9921586.1"/>
    </source>
</evidence>
<dbReference type="SUPFAM" id="SSF54236">
    <property type="entry name" value="Ubiquitin-like"/>
    <property type="match status" value="1"/>
</dbReference>
<gene>
    <name evidence="5" type="ORF">HINF_LOCUS12128</name>
    <name evidence="6" type="ORF">HINF_LOCUS23387</name>
    <name evidence="3" type="ORF">HINF_LOCUS33322</name>
    <name evidence="7" type="ORF">HINF_LOCUS47995</name>
    <name evidence="4" type="ORF">HINF_LOCUS52836</name>
    <name evidence="2" type="ORF">HINF_LOCUS9231</name>
</gene>
<organism evidence="4">
    <name type="scientific">Hexamita inflata</name>
    <dbReference type="NCBI Taxonomy" id="28002"/>
    <lineage>
        <taxon>Eukaryota</taxon>
        <taxon>Metamonada</taxon>
        <taxon>Diplomonadida</taxon>
        <taxon>Hexamitidae</taxon>
        <taxon>Hexamitinae</taxon>
        <taxon>Hexamita</taxon>
    </lineage>
</organism>
<evidence type="ECO:0000313" key="8">
    <source>
        <dbReference type="Proteomes" id="UP001642409"/>
    </source>
</evidence>
<evidence type="ECO:0000259" key="1">
    <source>
        <dbReference type="PROSITE" id="PS50053"/>
    </source>
</evidence>
<dbReference type="EMBL" id="CATOUU010000985">
    <property type="protein sequence ID" value="CAI9965191.1"/>
    <property type="molecule type" value="Genomic_DNA"/>
</dbReference>